<evidence type="ECO:0000313" key="1">
    <source>
        <dbReference type="EMBL" id="GAB33198.1"/>
    </source>
</evidence>
<accession>H5TI90</accession>
<dbReference type="OrthoDB" id="1246242at2"/>
<organism evidence="1 2">
    <name type="scientific">Gordonia otitidis (strain DSM 44809 / CCUG 52243 / JCM 12355 / NBRC 100426 / IFM 10032)</name>
    <dbReference type="NCBI Taxonomy" id="1108044"/>
    <lineage>
        <taxon>Bacteria</taxon>
        <taxon>Bacillati</taxon>
        <taxon>Actinomycetota</taxon>
        <taxon>Actinomycetes</taxon>
        <taxon>Mycobacteriales</taxon>
        <taxon>Gordoniaceae</taxon>
        <taxon>Gordonia</taxon>
    </lineage>
</organism>
<dbReference type="AlphaFoldDB" id="H5TI90"/>
<dbReference type="EMBL" id="BAFB01000050">
    <property type="protein sequence ID" value="GAB33198.1"/>
    <property type="molecule type" value="Genomic_DNA"/>
</dbReference>
<comment type="caution">
    <text evidence="1">The sequence shown here is derived from an EMBL/GenBank/DDBJ whole genome shotgun (WGS) entry which is preliminary data.</text>
</comment>
<keyword evidence="2" id="KW-1185">Reference proteome</keyword>
<gene>
    <name evidence="1" type="ORF">GOOTI_050_00020</name>
</gene>
<proteinExistence type="predicted"/>
<protein>
    <submittedName>
        <fullName evidence="1">Uncharacterized protein</fullName>
    </submittedName>
</protein>
<evidence type="ECO:0000313" key="2">
    <source>
        <dbReference type="Proteomes" id="UP000005038"/>
    </source>
</evidence>
<dbReference type="RefSeq" id="WP_007237457.1">
    <property type="nucleotide sequence ID" value="NZ_BAFB01000050.1"/>
</dbReference>
<dbReference type="Proteomes" id="UP000005038">
    <property type="component" value="Unassembled WGS sequence"/>
</dbReference>
<reference evidence="1" key="1">
    <citation type="submission" date="2012-02" db="EMBL/GenBank/DDBJ databases">
        <title>Whole genome shotgun sequence of Gordonia otitidis NBRC 100426.</title>
        <authorList>
            <person name="Yoshida I."/>
            <person name="Hosoyama A."/>
            <person name="Tsuchikane K."/>
            <person name="Katsumata H."/>
            <person name="Yamazaki S."/>
            <person name="Fujita N."/>
        </authorList>
    </citation>
    <scope>NUCLEOTIDE SEQUENCE [LARGE SCALE GENOMIC DNA]</scope>
    <source>
        <strain evidence="1">NBRC 100426</strain>
    </source>
</reference>
<name>H5TI90_GORO1</name>
<dbReference type="STRING" id="1108044.GOOTI_050_00020"/>
<sequence length="324" mass="35421">MTAPVFTPRAVVDDAATILTRSATWMRTQQAAFMRLLPEQMSATGWWAHQHSGDYADITTSVPAWIRHCYGVDVPETATPADAVHQMLVARSQTVKGTPLHLVADPQLRSVLITLAHTPTYQSAATHKPLTSGTVLFNDPVRFNKADDDHISPDDAAQASPDRAELRGITWSVDGDQVRTMDWISTDLDATGNSYIDDAVSRAVNDGQAQLPPLITNGEWTRHAHQSTTVDECRARISDAAYSVFTGQTDRWSDEPIGNHDTLLAARLAEVCADAIASGFADLQRRRVSRRAGRTYHRHIDVMTAAAAHQGTANRNAAHQQSAI</sequence>